<feature type="transmembrane region" description="Helical" evidence="1">
    <location>
        <begin position="144"/>
        <end position="164"/>
    </location>
</feature>
<feature type="transmembrane region" description="Helical" evidence="1">
    <location>
        <begin position="6"/>
        <end position="26"/>
    </location>
</feature>
<dbReference type="Pfam" id="PF01478">
    <property type="entry name" value="Peptidase_A24"/>
    <property type="match status" value="1"/>
</dbReference>
<dbReference type="EMBL" id="JBHMEC010000030">
    <property type="protein sequence ID" value="MFB9151504.1"/>
    <property type="molecule type" value="Genomic_DNA"/>
</dbReference>
<comment type="caution">
    <text evidence="3">The sequence shown here is derived from an EMBL/GenBank/DDBJ whole genome shotgun (WGS) entry which is preliminary data.</text>
</comment>
<evidence type="ECO:0000313" key="4">
    <source>
        <dbReference type="Proteomes" id="UP001589670"/>
    </source>
</evidence>
<dbReference type="Proteomes" id="UP001589670">
    <property type="component" value="Unassembled WGS sequence"/>
</dbReference>
<keyword evidence="1" id="KW-0472">Membrane</keyword>
<feature type="transmembrane region" description="Helical" evidence="1">
    <location>
        <begin position="38"/>
        <end position="57"/>
    </location>
</feature>
<evidence type="ECO:0000256" key="1">
    <source>
        <dbReference type="SAM" id="Phobius"/>
    </source>
</evidence>
<keyword evidence="1" id="KW-1133">Transmembrane helix</keyword>
<gene>
    <name evidence="3" type="ORF">ACFFU4_17255</name>
</gene>
<feature type="transmembrane region" description="Helical" evidence="1">
    <location>
        <begin position="63"/>
        <end position="84"/>
    </location>
</feature>
<protein>
    <submittedName>
        <fullName evidence="3">Prepilin peptidase</fullName>
    </submittedName>
</protein>
<keyword evidence="4" id="KW-1185">Reference proteome</keyword>
<keyword evidence="1" id="KW-0812">Transmembrane</keyword>
<evidence type="ECO:0000313" key="3">
    <source>
        <dbReference type="EMBL" id="MFB9151504.1"/>
    </source>
</evidence>
<evidence type="ECO:0000259" key="2">
    <source>
        <dbReference type="Pfam" id="PF01478"/>
    </source>
</evidence>
<sequence>MGLETPATAALWLLIFASPVCLWVAWSDLRTMKIPNKAVVALVCVYLVVGLAVLPPPDYLWRLSHLAILLVIGIGANAAGLMGAGDAKFIAAAGPFVALGDASVVMLILAGMLLAAYPTHRLARMSPLRRLAPDWESWHSGRRFPMGFALGPALALYLGLAATYGA</sequence>
<dbReference type="Gene3D" id="1.20.120.1220">
    <property type="match status" value="1"/>
</dbReference>
<reference evidence="3 4" key="1">
    <citation type="submission" date="2024-09" db="EMBL/GenBank/DDBJ databases">
        <authorList>
            <person name="Sun Q."/>
            <person name="Mori K."/>
        </authorList>
    </citation>
    <scope>NUCLEOTIDE SEQUENCE [LARGE SCALE GENOMIC DNA]</scope>
    <source>
        <strain evidence="3 4">CECT 9424</strain>
    </source>
</reference>
<proteinExistence type="predicted"/>
<feature type="domain" description="Prepilin type IV endopeptidase peptidase" evidence="2">
    <location>
        <begin position="16"/>
        <end position="116"/>
    </location>
</feature>
<dbReference type="RefSeq" id="WP_377071118.1">
    <property type="nucleotide sequence ID" value="NZ_JBHMEC010000030.1"/>
</dbReference>
<feature type="transmembrane region" description="Helical" evidence="1">
    <location>
        <begin position="96"/>
        <end position="117"/>
    </location>
</feature>
<accession>A0ABV5I485</accession>
<name>A0ABV5I485_9RHOB</name>
<organism evidence="3 4">
    <name type="scientific">Roseovarius ramblicola</name>
    <dbReference type="NCBI Taxonomy" id="2022336"/>
    <lineage>
        <taxon>Bacteria</taxon>
        <taxon>Pseudomonadati</taxon>
        <taxon>Pseudomonadota</taxon>
        <taxon>Alphaproteobacteria</taxon>
        <taxon>Rhodobacterales</taxon>
        <taxon>Roseobacteraceae</taxon>
        <taxon>Roseovarius</taxon>
    </lineage>
</organism>
<dbReference type="InterPro" id="IPR000045">
    <property type="entry name" value="Prepilin_IV_endopep_pep"/>
</dbReference>